<dbReference type="SUPFAM" id="SSF103473">
    <property type="entry name" value="MFS general substrate transporter"/>
    <property type="match status" value="1"/>
</dbReference>
<feature type="transmembrane region" description="Helical" evidence="7">
    <location>
        <begin position="95"/>
        <end position="115"/>
    </location>
</feature>
<dbReference type="InterPro" id="IPR004638">
    <property type="entry name" value="EmrB-like"/>
</dbReference>
<dbReference type="STRING" id="45670.SN16_03495"/>
<evidence type="ECO:0000256" key="4">
    <source>
        <dbReference type="ARBA" id="ARBA00022692"/>
    </source>
</evidence>
<dbReference type="Pfam" id="PF07690">
    <property type="entry name" value="MFS_1"/>
    <property type="match status" value="1"/>
</dbReference>
<protein>
    <submittedName>
        <fullName evidence="9">Multidrug MFS transporter</fullName>
    </submittedName>
</protein>
<keyword evidence="2" id="KW-0813">Transport</keyword>
<dbReference type="CDD" id="cd17503">
    <property type="entry name" value="MFS_LmrB_MDR_like"/>
    <property type="match status" value="1"/>
</dbReference>
<dbReference type="InterPro" id="IPR036259">
    <property type="entry name" value="MFS_trans_sf"/>
</dbReference>
<dbReference type="GO" id="GO:0022857">
    <property type="term" value="F:transmembrane transporter activity"/>
    <property type="evidence" value="ECO:0007669"/>
    <property type="project" value="InterPro"/>
</dbReference>
<keyword evidence="5 7" id="KW-1133">Transmembrane helix</keyword>
<evidence type="ECO:0000259" key="8">
    <source>
        <dbReference type="PROSITE" id="PS50850"/>
    </source>
</evidence>
<feature type="transmembrane region" description="Helical" evidence="7">
    <location>
        <begin position="127"/>
        <end position="146"/>
    </location>
</feature>
<dbReference type="PANTHER" id="PTHR42718:SF43">
    <property type="entry name" value="LINCOMYCIN RESISTANCE PROTEIN LMRB"/>
    <property type="match status" value="1"/>
</dbReference>
<dbReference type="PRINTS" id="PR01036">
    <property type="entry name" value="TCRTETB"/>
</dbReference>
<evidence type="ECO:0000256" key="6">
    <source>
        <dbReference type="ARBA" id="ARBA00023136"/>
    </source>
</evidence>
<evidence type="ECO:0000313" key="10">
    <source>
        <dbReference type="Proteomes" id="UP000031546"/>
    </source>
</evidence>
<feature type="domain" description="Major facilitator superfamily (MFS) profile" evidence="8">
    <location>
        <begin position="1"/>
        <end position="462"/>
    </location>
</feature>
<evidence type="ECO:0000256" key="7">
    <source>
        <dbReference type="SAM" id="Phobius"/>
    </source>
</evidence>
<name>A0A0C2HDR5_9STAP</name>
<feature type="transmembrane region" description="Helical" evidence="7">
    <location>
        <begin position="427"/>
        <end position="452"/>
    </location>
</feature>
<dbReference type="AlphaFoldDB" id="A0A0C2HDR5"/>
<dbReference type="Gene3D" id="1.20.1250.20">
    <property type="entry name" value="MFS general substrate transporter like domains"/>
    <property type="match status" value="1"/>
</dbReference>
<dbReference type="Proteomes" id="UP000031546">
    <property type="component" value="Unassembled WGS sequence"/>
</dbReference>
<dbReference type="InterPro" id="IPR020846">
    <property type="entry name" value="MFS_dom"/>
</dbReference>
<feature type="transmembrane region" description="Helical" evidence="7">
    <location>
        <begin position="285"/>
        <end position="309"/>
    </location>
</feature>
<feature type="transmembrane region" description="Helical" evidence="7">
    <location>
        <begin position="255"/>
        <end position="279"/>
    </location>
</feature>
<evidence type="ECO:0000256" key="5">
    <source>
        <dbReference type="ARBA" id="ARBA00022989"/>
    </source>
</evidence>
<keyword evidence="6 7" id="KW-0472">Membrane</keyword>
<evidence type="ECO:0000256" key="3">
    <source>
        <dbReference type="ARBA" id="ARBA00022475"/>
    </source>
</evidence>
<gene>
    <name evidence="9" type="ORF">SN16_03495</name>
</gene>
<feature type="transmembrane region" description="Helical" evidence="7">
    <location>
        <begin position="214"/>
        <end position="235"/>
    </location>
</feature>
<sequence>MLSLIIGAFFAILNETLLNIALTTLMDQFDITLPTVQWMATGFMLVMGIVIPVSALLIQWFTTRQLFLGTMIIFTLGTAIAASAPTFGILLTGRLIQAVGTGMLMPIMFNVFLLMYPPHKRGRIMGIVGLVIMFAPAIGPTLSGIIVEYLGWRFLFITVIPFSLFSIVFAYFFLVNVSEVTRPKIDILSILFSTVGFGATIYGFSSVGESEAGFLSPVVLVSLLLGISGIFLFAYRQLHLDEPIMDLRVFKYPMYRHAVIMFVIIIMAMFASEIILPIYMQGPLALSAATAGILLLPGSLLNGALSPFMGQLFDKVGPRPMMIPATLVLSGTMFMMSRLDTGSSVWMIVIGFLLLMVSVSAIMMPAQTNGLNQLPKRLYPHGTAVISTLQPMAGAIGVSVFISILNARQANYLSNAETPDDPATIDLAMVAGVELVYFTAFIFSIVAVVMALRVYRARPDDIADTKVE</sequence>
<dbReference type="Gene3D" id="1.20.1720.10">
    <property type="entry name" value="Multidrug resistance protein D"/>
    <property type="match status" value="1"/>
</dbReference>
<dbReference type="NCBIfam" id="TIGR00711">
    <property type="entry name" value="efflux_EmrB"/>
    <property type="match status" value="1"/>
</dbReference>
<dbReference type="GO" id="GO:0005886">
    <property type="term" value="C:plasma membrane"/>
    <property type="evidence" value="ECO:0007669"/>
    <property type="project" value="UniProtKB-SubCell"/>
</dbReference>
<reference evidence="9 10" key="1">
    <citation type="submission" date="2015-01" db="EMBL/GenBank/DDBJ databases">
        <title>Genome sequences of high lactate-tolerant strain Salinicoccus roseus W12 with industrial interest.</title>
        <authorList>
            <person name="Wang H."/>
            <person name="Yu B."/>
        </authorList>
    </citation>
    <scope>NUCLEOTIDE SEQUENCE [LARGE SCALE GENOMIC DNA]</scope>
    <source>
        <strain evidence="9 10">W12</strain>
    </source>
</reference>
<keyword evidence="3" id="KW-1003">Cell membrane</keyword>
<accession>A0A0C2HDR5</accession>
<evidence type="ECO:0000256" key="2">
    <source>
        <dbReference type="ARBA" id="ARBA00022448"/>
    </source>
</evidence>
<evidence type="ECO:0000313" key="9">
    <source>
        <dbReference type="EMBL" id="KIH71785.1"/>
    </source>
</evidence>
<evidence type="ECO:0000256" key="1">
    <source>
        <dbReference type="ARBA" id="ARBA00004651"/>
    </source>
</evidence>
<organism evidence="9 10">
    <name type="scientific">Salinicoccus roseus</name>
    <dbReference type="NCBI Taxonomy" id="45670"/>
    <lineage>
        <taxon>Bacteria</taxon>
        <taxon>Bacillati</taxon>
        <taxon>Bacillota</taxon>
        <taxon>Bacilli</taxon>
        <taxon>Bacillales</taxon>
        <taxon>Staphylococcaceae</taxon>
        <taxon>Salinicoccus</taxon>
    </lineage>
</organism>
<dbReference type="PANTHER" id="PTHR42718">
    <property type="entry name" value="MAJOR FACILITATOR SUPERFAMILY MULTIDRUG TRANSPORTER MFSC"/>
    <property type="match status" value="1"/>
</dbReference>
<feature type="transmembrane region" description="Helical" evidence="7">
    <location>
        <begin position="384"/>
        <end position="407"/>
    </location>
</feature>
<feature type="transmembrane region" description="Helical" evidence="7">
    <location>
        <begin position="345"/>
        <end position="363"/>
    </location>
</feature>
<dbReference type="PROSITE" id="PS50850">
    <property type="entry name" value="MFS"/>
    <property type="match status" value="1"/>
</dbReference>
<comment type="subcellular location">
    <subcellularLocation>
        <location evidence="1">Cell membrane</location>
        <topology evidence="1">Multi-pass membrane protein</topology>
    </subcellularLocation>
</comment>
<dbReference type="InterPro" id="IPR011701">
    <property type="entry name" value="MFS"/>
</dbReference>
<comment type="caution">
    <text evidence="9">The sequence shown here is derived from an EMBL/GenBank/DDBJ whole genome shotgun (WGS) entry which is preliminary data.</text>
</comment>
<feature type="transmembrane region" description="Helical" evidence="7">
    <location>
        <begin position="187"/>
        <end position="208"/>
    </location>
</feature>
<dbReference type="EMBL" id="JXII01000002">
    <property type="protein sequence ID" value="KIH71785.1"/>
    <property type="molecule type" value="Genomic_DNA"/>
</dbReference>
<feature type="transmembrane region" description="Helical" evidence="7">
    <location>
        <begin position="152"/>
        <end position="175"/>
    </location>
</feature>
<keyword evidence="4 7" id="KW-0812">Transmembrane</keyword>
<proteinExistence type="predicted"/>
<feature type="transmembrane region" description="Helical" evidence="7">
    <location>
        <begin position="36"/>
        <end position="59"/>
    </location>
</feature>
<feature type="transmembrane region" description="Helical" evidence="7">
    <location>
        <begin position="66"/>
        <end position="89"/>
    </location>
</feature>